<dbReference type="OMA" id="THEVKEC"/>
<dbReference type="AlphaFoldDB" id="V4W437"/>
<keyword evidence="3 6" id="KW-0713">Self-incompatibility</keyword>
<evidence type="ECO:0000256" key="3">
    <source>
        <dbReference type="ARBA" id="ARBA00022471"/>
    </source>
</evidence>
<dbReference type="PANTHER" id="PTHR31232:SF149">
    <property type="entry name" value="S-PROTEIN HOMOLOG"/>
    <property type="match status" value="1"/>
</dbReference>
<keyword evidence="5" id="KW-0732">Signal</keyword>
<dbReference type="eggNOG" id="ENOG502S7CQ">
    <property type="taxonomic scope" value="Eukaryota"/>
</dbReference>
<dbReference type="PANTHER" id="PTHR31232">
    <property type="match status" value="1"/>
</dbReference>
<evidence type="ECO:0000313" key="8">
    <source>
        <dbReference type="Proteomes" id="UP000030687"/>
    </source>
</evidence>
<dbReference type="EMBL" id="KI536312">
    <property type="protein sequence ID" value="ESR60749.1"/>
    <property type="molecule type" value="Genomic_DNA"/>
</dbReference>
<evidence type="ECO:0000256" key="2">
    <source>
        <dbReference type="ARBA" id="ARBA00005581"/>
    </source>
</evidence>
<name>V4W437_CITCL</name>
<dbReference type="Pfam" id="PF05938">
    <property type="entry name" value="Self-incomp_S1"/>
    <property type="match status" value="1"/>
</dbReference>
<accession>V4W437</accession>
<evidence type="ECO:0000256" key="5">
    <source>
        <dbReference type="ARBA" id="ARBA00022729"/>
    </source>
</evidence>
<evidence type="ECO:0000256" key="6">
    <source>
        <dbReference type="RuleBase" id="RU367044"/>
    </source>
</evidence>
<evidence type="ECO:0000256" key="1">
    <source>
        <dbReference type="ARBA" id="ARBA00004613"/>
    </source>
</evidence>
<organism evidence="7 8">
    <name type="scientific">Citrus clementina</name>
    <name type="common">Clementine</name>
    <name type="synonym">Citrus deliciosa x Citrus sinensis</name>
    <dbReference type="NCBI Taxonomy" id="85681"/>
    <lineage>
        <taxon>Eukaryota</taxon>
        <taxon>Viridiplantae</taxon>
        <taxon>Streptophyta</taxon>
        <taxon>Embryophyta</taxon>
        <taxon>Tracheophyta</taxon>
        <taxon>Spermatophyta</taxon>
        <taxon>Magnoliopsida</taxon>
        <taxon>eudicotyledons</taxon>
        <taxon>Gunneridae</taxon>
        <taxon>Pentapetalae</taxon>
        <taxon>rosids</taxon>
        <taxon>malvids</taxon>
        <taxon>Sapindales</taxon>
        <taxon>Rutaceae</taxon>
        <taxon>Aurantioideae</taxon>
        <taxon>Citrus</taxon>
    </lineage>
</organism>
<evidence type="ECO:0000256" key="4">
    <source>
        <dbReference type="ARBA" id="ARBA00022525"/>
    </source>
</evidence>
<dbReference type="GO" id="GO:0005576">
    <property type="term" value="C:extracellular region"/>
    <property type="evidence" value="ECO:0007669"/>
    <property type="project" value="UniProtKB-SubCell"/>
</dbReference>
<dbReference type="OrthoDB" id="1900999at2759"/>
<comment type="subcellular location">
    <subcellularLocation>
        <location evidence="1 6">Secreted</location>
    </subcellularLocation>
</comment>
<dbReference type="KEGG" id="cic:CICLE_v10017715mg"/>
<dbReference type="Gramene" id="ESR60749">
    <property type="protein sequence ID" value="ESR60749"/>
    <property type="gene ID" value="CICLE_v10017715mg"/>
</dbReference>
<keyword evidence="8" id="KW-1185">Reference proteome</keyword>
<gene>
    <name evidence="7" type="ORF">CICLE_v10017715mg</name>
</gene>
<sequence>MCSGLRFKTHEVKECIRNDIGFGIDLTVHCRSDDDDLGVHDILYGGVYSFSFKPNIFGATHFYCSFSWQNAEKSFDIYKDERDYSRCEDCSWRVTEHYLCVSATDSLASPETCYDWNGKFYL</sequence>
<protein>
    <recommendedName>
        <fullName evidence="6">S-protein homolog</fullName>
    </recommendedName>
</protein>
<reference evidence="7 8" key="1">
    <citation type="submission" date="2013-10" db="EMBL/GenBank/DDBJ databases">
        <authorList>
            <consortium name="International Citrus Genome Consortium"/>
            <person name="Jenkins J."/>
            <person name="Schmutz J."/>
            <person name="Prochnik S."/>
            <person name="Rokhsar D."/>
            <person name="Gmitter F."/>
            <person name="Ollitrault P."/>
            <person name="Machado M."/>
            <person name="Talon M."/>
            <person name="Wincker P."/>
            <person name="Jaillon O."/>
            <person name="Morgante M."/>
        </authorList>
    </citation>
    <scope>NUCLEOTIDE SEQUENCE</scope>
    <source>
        <strain evidence="8">cv. Clemenules</strain>
    </source>
</reference>
<dbReference type="Proteomes" id="UP000030687">
    <property type="component" value="Unassembled WGS sequence"/>
</dbReference>
<comment type="similarity">
    <text evidence="2 6">Belongs to the plant self-incompatibility (S1) protein family.</text>
</comment>
<dbReference type="GO" id="GO:0060320">
    <property type="term" value="P:rejection of self pollen"/>
    <property type="evidence" value="ECO:0007669"/>
    <property type="project" value="UniProtKB-KW"/>
</dbReference>
<evidence type="ECO:0000313" key="7">
    <source>
        <dbReference type="EMBL" id="ESR60749.1"/>
    </source>
</evidence>
<keyword evidence="4 6" id="KW-0964">Secreted</keyword>
<proteinExistence type="inferred from homology"/>
<dbReference type="InParanoid" id="V4W437"/>
<dbReference type="InterPro" id="IPR010264">
    <property type="entry name" value="Self-incomp_S1"/>
</dbReference>